<protein>
    <submittedName>
        <fullName evidence="1">Uncharacterized protein</fullName>
    </submittedName>
</protein>
<sequence>FWVAALQRAGADPCIGRKLPSLFAAAGLRVETRFPDRYQIAQPARLDLLRELRLTADERRQIDRIRARLRAQPEIGVAHLPLWMVLGEKPSE</sequence>
<name>X0XHD7_9ZZZZ</name>
<accession>X0XHD7</accession>
<gene>
    <name evidence="1" type="ORF">S01H1_84497</name>
</gene>
<dbReference type="AlphaFoldDB" id="X0XHD7"/>
<organism evidence="1">
    <name type="scientific">marine sediment metagenome</name>
    <dbReference type="NCBI Taxonomy" id="412755"/>
    <lineage>
        <taxon>unclassified sequences</taxon>
        <taxon>metagenomes</taxon>
        <taxon>ecological metagenomes</taxon>
    </lineage>
</organism>
<evidence type="ECO:0000313" key="1">
    <source>
        <dbReference type="EMBL" id="GAG42589.1"/>
    </source>
</evidence>
<feature type="non-terminal residue" evidence="1">
    <location>
        <position position="1"/>
    </location>
</feature>
<reference evidence="1" key="1">
    <citation type="journal article" date="2014" name="Front. Microbiol.">
        <title>High frequency of phylogenetically diverse reductive dehalogenase-homologous genes in deep subseafloor sedimentary metagenomes.</title>
        <authorList>
            <person name="Kawai M."/>
            <person name="Futagami T."/>
            <person name="Toyoda A."/>
            <person name="Takaki Y."/>
            <person name="Nishi S."/>
            <person name="Hori S."/>
            <person name="Arai W."/>
            <person name="Tsubouchi T."/>
            <person name="Morono Y."/>
            <person name="Uchiyama I."/>
            <person name="Ito T."/>
            <person name="Fujiyama A."/>
            <person name="Inagaki F."/>
            <person name="Takami H."/>
        </authorList>
    </citation>
    <scope>NUCLEOTIDE SEQUENCE</scope>
    <source>
        <strain evidence="1">Expedition CK06-06</strain>
    </source>
</reference>
<proteinExistence type="predicted"/>
<comment type="caution">
    <text evidence="1">The sequence shown here is derived from an EMBL/GenBank/DDBJ whole genome shotgun (WGS) entry which is preliminary data.</text>
</comment>
<dbReference type="EMBL" id="BARS01057705">
    <property type="protein sequence ID" value="GAG42589.1"/>
    <property type="molecule type" value="Genomic_DNA"/>
</dbReference>